<dbReference type="EMBL" id="MT663534">
    <property type="protein sequence ID" value="QOI90185.1"/>
    <property type="molecule type" value="Genomic_DNA"/>
</dbReference>
<evidence type="ECO:0000313" key="1">
    <source>
        <dbReference type="EMBL" id="QOI90185.1"/>
    </source>
</evidence>
<proteinExistence type="predicted"/>
<dbReference type="Proteomes" id="UP001162120">
    <property type="component" value="Segment"/>
</dbReference>
<name>A0A7M4CES5_9VIRU</name>
<organism evidence="1 2">
    <name type="scientific">Pyramimonas orientalis virus 01B</name>
    <dbReference type="NCBI Taxonomy" id="3134525"/>
    <lineage>
        <taxon>Viruses</taxon>
        <taxon>Varidnaviria</taxon>
        <taxon>Bamfordvirae</taxon>
        <taxon>Nucleocytoviricota</taxon>
        <taxon>Megaviricetes</taxon>
        <taxon>Imitervirales</taxon>
        <taxon>Allomimiviridae</taxon>
        <taxon>Heliosvirus</taxon>
        <taxon>Heliosvirus raunefjordenense</taxon>
    </lineage>
</organism>
<sequence length="563" mass="63189">MSTESTKFVYIYSDKHHIRIEDRSTKVVSYMLKNSLVIQQDNAETFFLKNDSYVKYIKFANVAHPKFFDTPTKLLDIIIDMLANEEVQNEIISVNEMEEADIVLDLSVNTDKNEYHIAEKISNSIDSVDGITLGTATVTYNTSSHYVEMNINDIEDSGSNVIVRQSKSFVNIPSGKLNISLISGTMISHNASVIIHDELDMTSSTKYKLSDGAPTPTISPFAMEEGTYTSKMGIFDDTLSEKQGLRMEFTITNDGAQITDSFNIIRTINGTEESPIPQLEWNIDTCDTLGPSGIRLKASDMNTFIFRCGTLPKTFMQVGVMHNGAAILIHEFTDSEYFVKLPLRWEVEQSIASGDHLSPFRMIQNNAVVLSNEKHYSQTMTRNYICQSGHFRKINDESPEDVVFDIRLNPTYKRSKIKLEKISIINLETNGIVLWKLYRNGLVQNNSDNTDYDLSGIVTKSHADIVSLSSTQVWTTITDDTTGAVTTTFVKTDYLKVTEVVGETSLISSGYIYGNSVTEINLESDTNIIYADIDGVSDNLTLVAYYVNTPAELQASITWKEYE</sequence>
<accession>A0A7M4CES5</accession>
<keyword evidence="2" id="KW-1185">Reference proteome</keyword>
<evidence type="ECO:0000313" key="2">
    <source>
        <dbReference type="Proteomes" id="UP001162120"/>
    </source>
</evidence>
<reference evidence="1" key="1">
    <citation type="submission" date="2020-06" db="EMBL/GenBank/DDBJ databases">
        <title>Lateral gene transfer of anion-conducting channel rhodopsins between green algae and giant viruses.</title>
        <authorList>
            <person name="Rozenberg A."/>
            <person name="Oppermann J."/>
            <person name="Wietek J."/>
            <person name="Fernandez Lahore R.G."/>
            <person name="Sandaa R.-A."/>
            <person name="Bratbak G."/>
            <person name="Hegemann P."/>
            <person name="Beja O."/>
        </authorList>
    </citation>
    <scope>NUCLEOTIDE SEQUENCE</scope>
    <source>
        <strain evidence="1">01B</strain>
    </source>
</reference>
<protein>
    <submittedName>
        <fullName evidence="1">Uncharacterized protein</fullName>
    </submittedName>
</protein>
<gene>
    <name evidence="1" type="ORF">HWQ62_00048</name>
</gene>